<dbReference type="OrthoDB" id="9760689at2"/>
<dbReference type="HAMAP" id="MF_00835">
    <property type="entry name" value="BioC"/>
    <property type="match status" value="1"/>
</dbReference>
<sequence length="261" mass="29821">MPNTLNQIKIAKSFDSATNSYDISARLQRYTGKHLMPWLPEQQALTVLDLGCGTGFFTELLSSNFDRVIGVDISNKMLNYTKSHRQRVNHLVAGDAYHLPFQDNSVDLIYSNLVIQWCENLSHLFNEIFRVLKPSGQFVFTTLLDQTLRELKSAWAQVDNDKHVINFKKDIDIKTQLSKQGWQLSSHHVQDVILEYENVLHLARELKGLGANHVPKKQNRGLAGKDKWQQMTKAYEDFVEPNGIYPATYRVFSGLAVKAIS</sequence>
<reference evidence="10 11" key="1">
    <citation type="submission" date="2018-08" db="EMBL/GenBank/DDBJ databases">
        <title>Thalassotalea euphylliae genome.</title>
        <authorList>
            <person name="Summers S."/>
            <person name="Rice S.A."/>
            <person name="Freckelton M.L."/>
            <person name="Nedved B.T."/>
            <person name="Hadfield M.G."/>
        </authorList>
    </citation>
    <scope>NUCLEOTIDE SEQUENCE [LARGE SCALE GENOMIC DNA]</scope>
    <source>
        <strain evidence="10 11">H1</strain>
    </source>
</reference>
<comment type="similarity">
    <text evidence="8">Belongs to the methyltransferase superfamily.</text>
</comment>
<dbReference type="RefSeq" id="WP_116008063.1">
    <property type="nucleotide sequence ID" value="NZ_QUOU01000001.1"/>
</dbReference>
<dbReference type="GO" id="GO:0010340">
    <property type="term" value="F:carboxyl-O-methyltransferase activity"/>
    <property type="evidence" value="ECO:0007669"/>
    <property type="project" value="UniProtKB-UniRule"/>
</dbReference>
<gene>
    <name evidence="8 10" type="primary">bioC</name>
    <name evidence="10" type="ORF">DXX93_10515</name>
</gene>
<evidence type="ECO:0000256" key="5">
    <source>
        <dbReference type="ARBA" id="ARBA00022679"/>
    </source>
</evidence>
<dbReference type="NCBIfam" id="TIGR02072">
    <property type="entry name" value="BioC"/>
    <property type="match status" value="1"/>
</dbReference>
<evidence type="ECO:0000256" key="1">
    <source>
        <dbReference type="ARBA" id="ARBA00000852"/>
    </source>
</evidence>
<dbReference type="AlphaFoldDB" id="A0A3E0TSL1"/>
<dbReference type="Gene3D" id="3.40.50.150">
    <property type="entry name" value="Vaccinia Virus protein VP39"/>
    <property type="match status" value="1"/>
</dbReference>
<evidence type="ECO:0000256" key="3">
    <source>
        <dbReference type="ARBA" id="ARBA00012327"/>
    </source>
</evidence>
<dbReference type="InterPro" id="IPR013216">
    <property type="entry name" value="Methyltransf_11"/>
</dbReference>
<evidence type="ECO:0000313" key="11">
    <source>
        <dbReference type="Proteomes" id="UP000256478"/>
    </source>
</evidence>
<protein>
    <recommendedName>
        <fullName evidence="3 8">Malonyl-[acyl-carrier protein] O-methyltransferase</fullName>
        <shortName evidence="8">Malonyl-ACP O-methyltransferase</shortName>
        <ecNumber evidence="3 8">2.1.1.197</ecNumber>
    </recommendedName>
    <alternativeName>
        <fullName evidence="8">Biotin synthesis protein BioC</fullName>
    </alternativeName>
</protein>
<comment type="function">
    <text evidence="8">Converts the free carboxyl group of a malonyl-thioester to its methyl ester by transfer of a methyl group from S-adenosyl-L-methionine (SAM). It allows to synthesize pimeloyl-ACP via the fatty acid synthetic pathway.</text>
</comment>
<evidence type="ECO:0000313" key="10">
    <source>
        <dbReference type="EMBL" id="REL26962.1"/>
    </source>
</evidence>
<keyword evidence="6 8" id="KW-0949">S-adenosyl-L-methionine</keyword>
<dbReference type="Proteomes" id="UP000256478">
    <property type="component" value="Unassembled WGS sequence"/>
</dbReference>
<comment type="catalytic activity">
    <reaction evidence="1 8">
        <text>malonyl-[ACP] + S-adenosyl-L-methionine = malonyl-[ACP] methyl ester + S-adenosyl-L-homocysteine</text>
        <dbReference type="Rhea" id="RHEA:17105"/>
        <dbReference type="Rhea" id="RHEA-COMP:9623"/>
        <dbReference type="Rhea" id="RHEA-COMP:9954"/>
        <dbReference type="ChEBI" id="CHEBI:57856"/>
        <dbReference type="ChEBI" id="CHEBI:59789"/>
        <dbReference type="ChEBI" id="CHEBI:78449"/>
        <dbReference type="ChEBI" id="CHEBI:78845"/>
        <dbReference type="EC" id="2.1.1.197"/>
    </reaction>
</comment>
<dbReference type="PANTHER" id="PTHR13090">
    <property type="entry name" value="ARGININE-HYDROXYLASE NDUFAF5, MITOCHONDRIAL"/>
    <property type="match status" value="1"/>
</dbReference>
<evidence type="ECO:0000256" key="8">
    <source>
        <dbReference type="HAMAP-Rule" id="MF_00835"/>
    </source>
</evidence>
<dbReference type="PANTHER" id="PTHR13090:SF1">
    <property type="entry name" value="ARGININE-HYDROXYLASE NDUFAF5, MITOCHONDRIAL"/>
    <property type="match status" value="1"/>
</dbReference>
<dbReference type="EMBL" id="QUOU01000001">
    <property type="protein sequence ID" value="REL26962.1"/>
    <property type="molecule type" value="Genomic_DNA"/>
</dbReference>
<evidence type="ECO:0000256" key="4">
    <source>
        <dbReference type="ARBA" id="ARBA00022603"/>
    </source>
</evidence>
<dbReference type="InterPro" id="IPR011814">
    <property type="entry name" value="BioC"/>
</dbReference>
<dbReference type="EC" id="2.1.1.197" evidence="3 8"/>
<dbReference type="GO" id="GO:0102130">
    <property type="term" value="F:malonyl-CoA methyltransferase activity"/>
    <property type="evidence" value="ECO:0007669"/>
    <property type="project" value="UniProtKB-EC"/>
</dbReference>
<dbReference type="GO" id="GO:0009102">
    <property type="term" value="P:biotin biosynthetic process"/>
    <property type="evidence" value="ECO:0007669"/>
    <property type="project" value="UniProtKB-UniRule"/>
</dbReference>
<keyword evidence="7 8" id="KW-0093">Biotin biosynthesis</keyword>
<dbReference type="CDD" id="cd02440">
    <property type="entry name" value="AdoMet_MTases"/>
    <property type="match status" value="1"/>
</dbReference>
<dbReference type="GO" id="GO:0008757">
    <property type="term" value="F:S-adenosylmethionine-dependent methyltransferase activity"/>
    <property type="evidence" value="ECO:0007669"/>
    <property type="project" value="InterPro"/>
</dbReference>
<name>A0A3E0TSL1_9GAMM</name>
<evidence type="ECO:0000259" key="9">
    <source>
        <dbReference type="Pfam" id="PF08241"/>
    </source>
</evidence>
<accession>A0A3E0TSL1</accession>
<evidence type="ECO:0000256" key="2">
    <source>
        <dbReference type="ARBA" id="ARBA00004746"/>
    </source>
</evidence>
<feature type="domain" description="Methyltransferase type 11" evidence="9">
    <location>
        <begin position="48"/>
        <end position="140"/>
    </location>
</feature>
<dbReference type="UniPathway" id="UPA00078"/>
<dbReference type="GO" id="GO:0032259">
    <property type="term" value="P:methylation"/>
    <property type="evidence" value="ECO:0007669"/>
    <property type="project" value="UniProtKB-KW"/>
</dbReference>
<evidence type="ECO:0000256" key="7">
    <source>
        <dbReference type="ARBA" id="ARBA00022756"/>
    </source>
</evidence>
<dbReference type="SUPFAM" id="SSF53335">
    <property type="entry name" value="S-adenosyl-L-methionine-dependent methyltransferases"/>
    <property type="match status" value="1"/>
</dbReference>
<dbReference type="InterPro" id="IPR029063">
    <property type="entry name" value="SAM-dependent_MTases_sf"/>
</dbReference>
<organism evidence="10 11">
    <name type="scientific">Thalassotalea euphylliae</name>
    <dbReference type="NCBI Taxonomy" id="1655234"/>
    <lineage>
        <taxon>Bacteria</taxon>
        <taxon>Pseudomonadati</taxon>
        <taxon>Pseudomonadota</taxon>
        <taxon>Gammaproteobacteria</taxon>
        <taxon>Alteromonadales</taxon>
        <taxon>Colwelliaceae</taxon>
        <taxon>Thalassotalea</taxon>
    </lineage>
</organism>
<dbReference type="Pfam" id="PF08241">
    <property type="entry name" value="Methyltransf_11"/>
    <property type="match status" value="1"/>
</dbReference>
<proteinExistence type="inferred from homology"/>
<keyword evidence="4 8" id="KW-0489">Methyltransferase</keyword>
<keyword evidence="5 8" id="KW-0808">Transferase</keyword>
<evidence type="ECO:0000256" key="6">
    <source>
        <dbReference type="ARBA" id="ARBA00022691"/>
    </source>
</evidence>
<comment type="caution">
    <text evidence="10">The sequence shown here is derived from an EMBL/GenBank/DDBJ whole genome shotgun (WGS) entry which is preliminary data.</text>
</comment>
<dbReference type="InterPro" id="IPR050602">
    <property type="entry name" value="Malonyl-ACP_OMT"/>
</dbReference>
<comment type="pathway">
    <text evidence="2 8">Cofactor biosynthesis; biotin biosynthesis.</text>
</comment>